<dbReference type="Pfam" id="PF14215">
    <property type="entry name" value="bHLH-MYC_N"/>
    <property type="match status" value="1"/>
</dbReference>
<feature type="compositionally biased region" description="Basic and acidic residues" evidence="5">
    <location>
        <begin position="672"/>
        <end position="685"/>
    </location>
</feature>
<dbReference type="Pfam" id="PF23176">
    <property type="entry name" value="bHLH_LHW"/>
    <property type="match status" value="1"/>
</dbReference>
<dbReference type="PROSITE" id="PS50888">
    <property type="entry name" value="BHLH"/>
    <property type="match status" value="1"/>
</dbReference>
<evidence type="ECO:0000313" key="8">
    <source>
        <dbReference type="Proteomes" id="UP000289340"/>
    </source>
</evidence>
<dbReference type="GO" id="GO:0046983">
    <property type="term" value="F:protein dimerization activity"/>
    <property type="evidence" value="ECO:0007669"/>
    <property type="project" value="InterPro"/>
</dbReference>
<dbReference type="EMBL" id="QZWG01000011">
    <property type="protein sequence ID" value="RZB83758.1"/>
    <property type="molecule type" value="Genomic_DNA"/>
</dbReference>
<dbReference type="InterPro" id="IPR025610">
    <property type="entry name" value="MYC/MYB_N"/>
</dbReference>
<sequence>MNLCRGLHTCLGCLICLTRMGKDAGFLQSLCHLSLGFKRSIIGRAAFTGSHQWILLNNFTEDAYPPQVYAEVHHQFSAGIQTVAVIPVLPHGVVQLGSFLPIIENMGFVNDVKSLIFQLGCVPGALLSEDYSPPIAGVPVSVDPPVIASNCPPSVTSGSNQQNNSSHASMSFSVQTPCPLKAETNTCQGSALTPQTHKLNQISNNPCQPKVIPTSKTNFASQRENRAVEAEVIPSDLDSCLQQHSVSCNARSAFNNLIGSGSFGQSGISADNLTLMEQQIISAIGNRDNVNPCVNASSSLNKSQLRTDGGHLLGHNMSSGSTSILGGIPIHGGMSTLLRSNLITSSGSKSSQASTVDFSGVGVGIGPQNCDSSTKALANLTSQSVTFPIHVEGSNQKILVLDLKCASSNQKIDYDLLQAPNPPTFHVEEQVPFSGQIPGFTHDCLHKDGSSQSMMTKDPKDKLDYAKPPSGDDLFDVLGVDLKNQLLNGNWDNLFTYESDANAENMEKKIAPMNKEGVTINPDIYSVKETISDSDIFSGMGTDNLLDAVVSKAKSIVKLDSDDMSCRTTLTRNSTASVPSPACRPVMSGHFQGGLFDFPKNWGKTGAIETSLLRSGCNKDDAGNCSQTSSVYGSQLSSWVENSGSVKHENIVSTGYSKQADESCKPNRKRLKPGENPRPRPKDRQMIQDRVKELREIVPNGAKCSIDALLERTIKHMLFLQSVTKHADKLKQTGESKIINKEGGLLLKDNFEGGATWAYEVGSLSMVCPIVVEDLIPPRQMLVEMLCEERGCFLEIADLIRGLGLTILKGVMEAHNDKIWARFAVEANRDITRMEIFMSLVCLLEQTVKGNTSSSNAIDNMVYHSFPQATQTTERSSSLQ</sequence>
<keyword evidence="3" id="KW-0804">Transcription</keyword>
<dbReference type="Gramene" id="XM_028336100.1">
    <property type="protein sequence ID" value="XP_028191901.1"/>
    <property type="gene ID" value="LOC114377544"/>
</dbReference>
<keyword evidence="2" id="KW-0805">Transcription regulation</keyword>
<keyword evidence="8" id="KW-1185">Reference proteome</keyword>
<organism evidence="7 8">
    <name type="scientific">Glycine soja</name>
    <name type="common">Wild soybean</name>
    <dbReference type="NCBI Taxonomy" id="3848"/>
    <lineage>
        <taxon>Eukaryota</taxon>
        <taxon>Viridiplantae</taxon>
        <taxon>Streptophyta</taxon>
        <taxon>Embryophyta</taxon>
        <taxon>Tracheophyta</taxon>
        <taxon>Spermatophyta</taxon>
        <taxon>Magnoliopsida</taxon>
        <taxon>eudicotyledons</taxon>
        <taxon>Gunneridae</taxon>
        <taxon>Pentapetalae</taxon>
        <taxon>rosids</taxon>
        <taxon>fabids</taxon>
        <taxon>Fabales</taxon>
        <taxon>Fabaceae</taxon>
        <taxon>Papilionoideae</taxon>
        <taxon>50 kb inversion clade</taxon>
        <taxon>NPAAA clade</taxon>
        <taxon>indigoferoid/millettioid clade</taxon>
        <taxon>Phaseoleae</taxon>
        <taxon>Glycine</taxon>
        <taxon>Glycine subgen. Soja</taxon>
    </lineage>
</organism>
<comment type="subcellular location">
    <subcellularLocation>
        <location evidence="1">Nucleus</location>
    </subcellularLocation>
</comment>
<dbReference type="GO" id="GO:0005634">
    <property type="term" value="C:nucleus"/>
    <property type="evidence" value="ECO:0007669"/>
    <property type="project" value="UniProtKB-SubCell"/>
</dbReference>
<feature type="domain" description="BHLH" evidence="6">
    <location>
        <begin position="671"/>
        <end position="720"/>
    </location>
</feature>
<comment type="caution">
    <text evidence="7">The sequence shown here is derived from an EMBL/GenBank/DDBJ whole genome shotgun (WGS) entry which is preliminary data.</text>
</comment>
<dbReference type="PANTHER" id="PTHR46196">
    <property type="entry name" value="TRANSCRIPTION FACTOR BHLH155-LIKE ISOFORM X1-RELATED"/>
    <property type="match status" value="1"/>
</dbReference>
<protein>
    <submittedName>
        <fullName evidence="7">Transcription factor LHW isoform C</fullName>
    </submittedName>
</protein>
<evidence type="ECO:0000256" key="4">
    <source>
        <dbReference type="ARBA" id="ARBA00023242"/>
    </source>
</evidence>
<keyword evidence="4" id="KW-0539">Nucleus</keyword>
<feature type="region of interest" description="Disordered" evidence="5">
    <location>
        <begin position="655"/>
        <end position="685"/>
    </location>
</feature>
<name>A0A445ID12_GLYSO</name>
<dbReference type="InterPro" id="IPR043561">
    <property type="entry name" value="LHW-like"/>
</dbReference>
<accession>A0A445ID12</accession>
<dbReference type="Proteomes" id="UP000289340">
    <property type="component" value="Chromosome 11"/>
</dbReference>
<dbReference type="GO" id="GO:0003700">
    <property type="term" value="F:DNA-binding transcription factor activity"/>
    <property type="evidence" value="ECO:0007669"/>
    <property type="project" value="InterPro"/>
</dbReference>
<dbReference type="PANTHER" id="PTHR46196:SF11">
    <property type="entry name" value="BHLH TRANSCRIPTION FACTOR-LIKE PROTEIN"/>
    <property type="match status" value="1"/>
</dbReference>
<evidence type="ECO:0000256" key="3">
    <source>
        <dbReference type="ARBA" id="ARBA00023163"/>
    </source>
</evidence>
<dbReference type="InterPro" id="IPR011598">
    <property type="entry name" value="bHLH_dom"/>
</dbReference>
<dbReference type="AlphaFoldDB" id="A0A445ID12"/>
<reference evidence="7 8" key="1">
    <citation type="submission" date="2018-09" db="EMBL/GenBank/DDBJ databases">
        <title>A high-quality reference genome of wild soybean provides a powerful tool to mine soybean genomes.</title>
        <authorList>
            <person name="Xie M."/>
            <person name="Chung C.Y.L."/>
            <person name="Li M.-W."/>
            <person name="Wong F.-L."/>
            <person name="Chan T.-F."/>
            <person name="Lam H.-M."/>
        </authorList>
    </citation>
    <scope>NUCLEOTIDE SEQUENCE [LARGE SCALE GENOMIC DNA]</scope>
    <source>
        <strain evidence="8">cv. W05</strain>
        <tissue evidence="7">Hypocotyl of etiolated seedlings</tissue>
    </source>
</reference>
<evidence type="ECO:0000256" key="5">
    <source>
        <dbReference type="SAM" id="MobiDB-lite"/>
    </source>
</evidence>
<dbReference type="CDD" id="cd18915">
    <property type="entry name" value="bHLH_AtLHW_like"/>
    <property type="match status" value="1"/>
</dbReference>
<evidence type="ECO:0000313" key="7">
    <source>
        <dbReference type="EMBL" id="RZB83758.1"/>
    </source>
</evidence>
<gene>
    <name evidence="7" type="ORF">D0Y65_032321</name>
</gene>
<proteinExistence type="predicted"/>
<evidence type="ECO:0000259" key="6">
    <source>
        <dbReference type="PROSITE" id="PS50888"/>
    </source>
</evidence>
<evidence type="ECO:0000256" key="2">
    <source>
        <dbReference type="ARBA" id="ARBA00023015"/>
    </source>
</evidence>
<evidence type="ECO:0000256" key="1">
    <source>
        <dbReference type="ARBA" id="ARBA00004123"/>
    </source>
</evidence>